<dbReference type="InterPro" id="IPR035328">
    <property type="entry name" value="DUF3048_C"/>
</dbReference>
<dbReference type="Pfam" id="PF11258">
    <property type="entry name" value="DUF3048"/>
    <property type="match status" value="1"/>
</dbReference>
<feature type="domain" description="DUF3048" evidence="1">
    <location>
        <begin position="81"/>
        <end position="171"/>
    </location>
</feature>
<dbReference type="SUPFAM" id="SSF159774">
    <property type="entry name" value="YerB-like"/>
    <property type="match status" value="1"/>
</dbReference>
<evidence type="ECO:0000259" key="1">
    <source>
        <dbReference type="Pfam" id="PF11258"/>
    </source>
</evidence>
<dbReference type="InterPro" id="IPR021416">
    <property type="entry name" value="DUF3048_N"/>
</dbReference>
<evidence type="ECO:0008006" key="5">
    <source>
        <dbReference type="Google" id="ProtNLM"/>
    </source>
</evidence>
<evidence type="ECO:0000313" key="3">
    <source>
        <dbReference type="EMBL" id="OIO15706.1"/>
    </source>
</evidence>
<dbReference type="EMBL" id="MNUY01000002">
    <property type="protein sequence ID" value="OIO15706.1"/>
    <property type="molecule type" value="Genomic_DNA"/>
</dbReference>
<protein>
    <recommendedName>
        <fullName evidence="5">DUF3048 domain-containing protein</fullName>
    </recommendedName>
</protein>
<dbReference type="AlphaFoldDB" id="A0A1J4TUR8"/>
<dbReference type="Proteomes" id="UP000183120">
    <property type="component" value="Unassembled WGS sequence"/>
</dbReference>
<reference evidence="3 4" key="1">
    <citation type="journal article" date="2016" name="Environ. Microbiol.">
        <title>Genomic resolution of a cold subsurface aquifer community provides metabolic insights for novel microbes adapted to high CO concentrations.</title>
        <authorList>
            <person name="Probst A.J."/>
            <person name="Castelle C.J."/>
            <person name="Singh A."/>
            <person name="Brown C.T."/>
            <person name="Anantharaman K."/>
            <person name="Sharon I."/>
            <person name="Hug L.A."/>
            <person name="Burstein D."/>
            <person name="Emerson J.B."/>
            <person name="Thomas B.C."/>
            <person name="Banfield J.F."/>
        </authorList>
    </citation>
    <scope>NUCLEOTIDE SEQUENCE [LARGE SCALE GENOMIC DNA]</scope>
    <source>
        <strain evidence="3">CG1_02_37_22</strain>
    </source>
</reference>
<dbReference type="Pfam" id="PF17479">
    <property type="entry name" value="DUF3048_C"/>
    <property type="match status" value="1"/>
</dbReference>
<accession>A0A1J4TUR8</accession>
<name>A0A1J4TUR8_9BACT</name>
<evidence type="ECO:0000259" key="2">
    <source>
        <dbReference type="Pfam" id="PF17479"/>
    </source>
</evidence>
<proteinExistence type="predicted"/>
<organism evidence="3 4">
    <name type="scientific">Candidatus Gottesmanbacteria bacterium CG1_02_37_22</name>
    <dbReference type="NCBI Taxonomy" id="1805209"/>
    <lineage>
        <taxon>Bacteria</taxon>
        <taxon>Candidatus Gottesmaniibacteriota</taxon>
    </lineage>
</organism>
<comment type="caution">
    <text evidence="3">The sequence shown here is derived from an EMBL/GenBank/DDBJ whole genome shotgun (WGS) entry which is preliminary data.</text>
</comment>
<evidence type="ECO:0000313" key="4">
    <source>
        <dbReference type="Proteomes" id="UP000183120"/>
    </source>
</evidence>
<sequence length="391" mass="44178">MKPKIASILAVAGLYLLSTGISYAVFNKVSGVGDSSTITSPVPKISPKEKVKNKVDPSIPKDQVCPLNGVKFTNQEKDIWDKRRPLAVMIENSEEARPQSGLSRADIVYEALAEGWITRFMGIFYCNTPMENITFAPVRSARTYYVDWVSEYDALYNHVGGAGRCSDDTVDPRAKALCQIDRYGIKDLDQFGIGYPDCYRNPDRLDHPVATEHTMVCFSENLYKIADKRDWNNVDDRGIPWDKNFKEWKFKDDSKESERGKINKIHLVFAQGYDKYDVDWDYNTSSNSYLRSNGGKPHFDLEANVQLTAKNVVVQFSKITGPVDEHAHLLYATIGSGKAIIFQDGQAIVGTWSKKSRIGRTVFYNSSGKEIEFTRGSIWIEVLPSEQQVTY</sequence>
<gene>
    <name evidence="3" type="ORF">AUJ73_00190</name>
</gene>
<feature type="domain" description="DUF3048" evidence="2">
    <location>
        <begin position="275"/>
        <end position="380"/>
    </location>
</feature>
<dbReference type="STRING" id="1805209.AUJ73_00190"/>
<dbReference type="Gene3D" id="3.50.90.10">
    <property type="entry name" value="YerB-like"/>
    <property type="match status" value="1"/>
</dbReference>
<dbReference type="InterPro" id="IPR023158">
    <property type="entry name" value="YerB-like_sf"/>
</dbReference>